<proteinExistence type="predicted"/>
<feature type="transmembrane region" description="Helical" evidence="6">
    <location>
        <begin position="21"/>
        <end position="40"/>
    </location>
</feature>
<protein>
    <submittedName>
        <fullName evidence="7">Putative 7tm Chemosensory receptor-containing protein 2</fullName>
    </submittedName>
</protein>
<name>A0A8J5K2E8_HOMAM</name>
<gene>
    <name evidence="7" type="ORF">Hamer_G020525</name>
</gene>
<evidence type="ECO:0000256" key="6">
    <source>
        <dbReference type="SAM" id="Phobius"/>
    </source>
</evidence>
<evidence type="ECO:0000256" key="4">
    <source>
        <dbReference type="ARBA" id="ARBA00022989"/>
    </source>
</evidence>
<dbReference type="GO" id="GO:0050909">
    <property type="term" value="P:sensory perception of taste"/>
    <property type="evidence" value="ECO:0007669"/>
    <property type="project" value="InterPro"/>
</dbReference>
<evidence type="ECO:0000256" key="3">
    <source>
        <dbReference type="ARBA" id="ARBA00022692"/>
    </source>
</evidence>
<organism evidence="7 8">
    <name type="scientific">Homarus americanus</name>
    <name type="common">American lobster</name>
    <dbReference type="NCBI Taxonomy" id="6706"/>
    <lineage>
        <taxon>Eukaryota</taxon>
        <taxon>Metazoa</taxon>
        <taxon>Ecdysozoa</taxon>
        <taxon>Arthropoda</taxon>
        <taxon>Crustacea</taxon>
        <taxon>Multicrustacea</taxon>
        <taxon>Malacostraca</taxon>
        <taxon>Eumalacostraca</taxon>
        <taxon>Eucarida</taxon>
        <taxon>Decapoda</taxon>
        <taxon>Pleocyemata</taxon>
        <taxon>Astacidea</taxon>
        <taxon>Nephropoidea</taxon>
        <taxon>Nephropidae</taxon>
        <taxon>Homarus</taxon>
    </lineage>
</organism>
<accession>A0A8J5K2E8</accession>
<dbReference type="EMBL" id="JAHLQT010019403">
    <property type="protein sequence ID" value="KAG7168720.1"/>
    <property type="molecule type" value="Genomic_DNA"/>
</dbReference>
<keyword evidence="4 6" id="KW-1133">Transmembrane helix</keyword>
<comment type="caution">
    <text evidence="7">The sequence shown here is derived from an EMBL/GenBank/DDBJ whole genome shotgun (WGS) entry which is preliminary data.</text>
</comment>
<keyword evidence="8" id="KW-1185">Reference proteome</keyword>
<dbReference type="GO" id="GO:0005886">
    <property type="term" value="C:plasma membrane"/>
    <property type="evidence" value="ECO:0007669"/>
    <property type="project" value="UniProtKB-SubCell"/>
</dbReference>
<evidence type="ECO:0000256" key="5">
    <source>
        <dbReference type="ARBA" id="ARBA00023136"/>
    </source>
</evidence>
<evidence type="ECO:0000313" key="7">
    <source>
        <dbReference type="EMBL" id="KAG7168720.1"/>
    </source>
</evidence>
<sequence>MCERPLDMRPLGLYSLSRSNLLALMSASATYMVVFLQFHLADSDATHRNCST</sequence>
<dbReference type="Proteomes" id="UP000747542">
    <property type="component" value="Unassembled WGS sequence"/>
</dbReference>
<evidence type="ECO:0000256" key="1">
    <source>
        <dbReference type="ARBA" id="ARBA00004651"/>
    </source>
</evidence>
<reference evidence="7" key="1">
    <citation type="journal article" date="2021" name="Sci. Adv.">
        <title>The American lobster genome reveals insights on longevity, neural, and immune adaptations.</title>
        <authorList>
            <person name="Polinski J.M."/>
            <person name="Zimin A.V."/>
            <person name="Clark K.F."/>
            <person name="Kohn A.B."/>
            <person name="Sadowski N."/>
            <person name="Timp W."/>
            <person name="Ptitsyn A."/>
            <person name="Khanna P."/>
            <person name="Romanova D.Y."/>
            <person name="Williams P."/>
            <person name="Greenwood S.J."/>
            <person name="Moroz L.L."/>
            <person name="Walt D.R."/>
            <person name="Bodnar A.G."/>
        </authorList>
    </citation>
    <scope>NUCLEOTIDE SEQUENCE</scope>
    <source>
        <strain evidence="7">GMGI-L3</strain>
    </source>
</reference>
<keyword evidence="3 6" id="KW-0812">Transmembrane</keyword>
<evidence type="ECO:0000256" key="2">
    <source>
        <dbReference type="ARBA" id="ARBA00022475"/>
    </source>
</evidence>
<dbReference type="InterPro" id="IPR013604">
    <property type="entry name" value="7TM_chemorcpt"/>
</dbReference>
<keyword evidence="2" id="KW-1003">Cell membrane</keyword>
<keyword evidence="7" id="KW-0675">Receptor</keyword>
<keyword evidence="5 6" id="KW-0472">Membrane</keyword>
<evidence type="ECO:0000313" key="8">
    <source>
        <dbReference type="Proteomes" id="UP000747542"/>
    </source>
</evidence>
<dbReference type="AlphaFoldDB" id="A0A8J5K2E8"/>
<dbReference type="Pfam" id="PF08395">
    <property type="entry name" value="7tm_7"/>
    <property type="match status" value="1"/>
</dbReference>
<comment type="subcellular location">
    <subcellularLocation>
        <location evidence="1">Cell membrane</location>
        <topology evidence="1">Multi-pass membrane protein</topology>
    </subcellularLocation>
</comment>